<gene>
    <name evidence="1" type="ORF">F2Q69_00014772</name>
</gene>
<dbReference type="EMBL" id="QGKX02000996">
    <property type="protein sequence ID" value="KAF3558881.1"/>
    <property type="molecule type" value="Genomic_DNA"/>
</dbReference>
<organism evidence="1 2">
    <name type="scientific">Brassica cretica</name>
    <name type="common">Mustard</name>
    <dbReference type="NCBI Taxonomy" id="69181"/>
    <lineage>
        <taxon>Eukaryota</taxon>
        <taxon>Viridiplantae</taxon>
        <taxon>Streptophyta</taxon>
        <taxon>Embryophyta</taxon>
        <taxon>Tracheophyta</taxon>
        <taxon>Spermatophyta</taxon>
        <taxon>Magnoliopsida</taxon>
        <taxon>eudicotyledons</taxon>
        <taxon>Gunneridae</taxon>
        <taxon>Pentapetalae</taxon>
        <taxon>rosids</taxon>
        <taxon>malvids</taxon>
        <taxon>Brassicales</taxon>
        <taxon>Brassicaceae</taxon>
        <taxon>Brassiceae</taxon>
        <taxon>Brassica</taxon>
    </lineage>
</organism>
<evidence type="ECO:0000313" key="1">
    <source>
        <dbReference type="EMBL" id="KAF3558881.1"/>
    </source>
</evidence>
<proteinExistence type="predicted"/>
<dbReference type="Proteomes" id="UP000712600">
    <property type="component" value="Unassembled WGS sequence"/>
</dbReference>
<comment type="caution">
    <text evidence="1">The sequence shown here is derived from an EMBL/GenBank/DDBJ whole genome shotgun (WGS) entry which is preliminary data.</text>
</comment>
<dbReference type="PROSITE" id="PS51257">
    <property type="entry name" value="PROKAR_LIPOPROTEIN"/>
    <property type="match status" value="1"/>
</dbReference>
<dbReference type="AlphaFoldDB" id="A0A8S9R7F5"/>
<name>A0A8S9R7F5_BRACR</name>
<reference evidence="1" key="1">
    <citation type="submission" date="2019-12" db="EMBL/GenBank/DDBJ databases">
        <title>Genome sequencing and annotation of Brassica cretica.</title>
        <authorList>
            <person name="Studholme D.J."/>
            <person name="Sarris P."/>
        </authorList>
    </citation>
    <scope>NUCLEOTIDE SEQUENCE</scope>
    <source>
        <strain evidence="1">PFS-109/04</strain>
        <tissue evidence="1">Leaf</tissue>
    </source>
</reference>
<accession>A0A8S9R7F5</accession>
<sequence length="78" mass="9017">MSPARSELTPGESILFTVIVMSCRLENDESQSDCPLNYTFLMKHMFAWGERASLFPWAQRLQKSSKHPLHLFWSSSPE</sequence>
<evidence type="ECO:0000313" key="2">
    <source>
        <dbReference type="Proteomes" id="UP000712600"/>
    </source>
</evidence>
<protein>
    <submittedName>
        <fullName evidence="1">Uncharacterized protein</fullName>
    </submittedName>
</protein>